<name>A0A0P9X872_9PSED</name>
<accession>A0A0P9X872</accession>
<evidence type="ECO:0000313" key="1">
    <source>
        <dbReference type="EMBL" id="KPX91109.1"/>
    </source>
</evidence>
<sequence>MKFNPIEFAVDVVRRGHIRLVTKAEEYKVNPVQRGIMLMSAGLTLSTLFVTKAAYADGWAGMAKKGEEQGSSIKESLGPILLALGFAGAGFGGMNMWKKTNDENSRITGKQIWGPMVAGAALGGTGFMMTTAGETVGISGSEFGKVPN</sequence>
<reference evidence="1 2" key="1">
    <citation type="submission" date="2015-09" db="EMBL/GenBank/DDBJ databases">
        <title>Genome announcement of multiple Pseudomonas syringae strains.</title>
        <authorList>
            <person name="Thakur S."/>
            <person name="Wang P.W."/>
            <person name="Gong Y."/>
            <person name="Weir B.S."/>
            <person name="Guttman D.S."/>
        </authorList>
    </citation>
    <scope>NUCLEOTIDE SEQUENCE [LARGE SCALE GENOMIC DNA]</scope>
    <source>
        <strain evidence="1 2">ICMP6289</strain>
    </source>
</reference>
<dbReference type="PATRIC" id="fig|86176.4.peg.3969"/>
<evidence type="ECO:0008006" key="3">
    <source>
        <dbReference type="Google" id="ProtNLM"/>
    </source>
</evidence>
<dbReference type="EMBL" id="LJQT01000165">
    <property type="protein sequence ID" value="KPX91109.1"/>
    <property type="molecule type" value="Genomic_DNA"/>
</dbReference>
<evidence type="ECO:0000313" key="2">
    <source>
        <dbReference type="Proteomes" id="UP000050455"/>
    </source>
</evidence>
<dbReference type="Proteomes" id="UP000050455">
    <property type="component" value="Unassembled WGS sequence"/>
</dbReference>
<protein>
    <recommendedName>
        <fullName evidence="3">TraR protein</fullName>
    </recommendedName>
</protein>
<dbReference type="AlphaFoldDB" id="A0A0P9X872"/>
<organism evidence="1 2">
    <name type="scientific">Pseudomonas meliae</name>
    <dbReference type="NCBI Taxonomy" id="86176"/>
    <lineage>
        <taxon>Bacteria</taxon>
        <taxon>Pseudomonadati</taxon>
        <taxon>Pseudomonadota</taxon>
        <taxon>Gammaproteobacteria</taxon>
        <taxon>Pseudomonadales</taxon>
        <taxon>Pseudomonadaceae</taxon>
        <taxon>Pseudomonas</taxon>
    </lineage>
</organism>
<dbReference type="RefSeq" id="WP_044345712.1">
    <property type="nucleotide sequence ID" value="NZ_JYHE01000217.1"/>
</dbReference>
<proteinExistence type="predicted"/>
<keyword evidence="2" id="KW-1185">Reference proteome</keyword>
<gene>
    <name evidence="1" type="ORF">ALO64_03528</name>
</gene>
<comment type="caution">
    <text evidence="1">The sequence shown here is derived from an EMBL/GenBank/DDBJ whole genome shotgun (WGS) entry which is preliminary data.</text>
</comment>